<evidence type="ECO:0000256" key="7">
    <source>
        <dbReference type="ARBA" id="ARBA00022691"/>
    </source>
</evidence>
<evidence type="ECO:0000256" key="3">
    <source>
        <dbReference type="ARBA" id="ARBA00005493"/>
    </source>
</evidence>
<proteinExistence type="inferred from homology"/>
<dbReference type="GO" id="GO:0005737">
    <property type="term" value="C:cytoplasm"/>
    <property type="evidence" value="ECO:0007669"/>
    <property type="project" value="UniProtKB-SubCell"/>
</dbReference>
<feature type="binding site" evidence="17">
    <location>
        <position position="63"/>
    </location>
    <ligand>
        <name>[4Fe-4S] cluster</name>
        <dbReference type="ChEBI" id="CHEBI:49883"/>
        <note>4Fe-4S-S-AdoMet</note>
    </ligand>
</feature>
<comment type="pathway">
    <text evidence="2 15">Porphyrin-containing compound metabolism; protoporphyrin-IX biosynthesis; protoporphyrinogen-IX from coproporphyrinogen-III (AdoMet route): step 1/1.</text>
</comment>
<dbReference type="GO" id="GO:0004109">
    <property type="term" value="F:coproporphyrinogen oxidase activity"/>
    <property type="evidence" value="ECO:0007669"/>
    <property type="project" value="InterPro"/>
</dbReference>
<dbReference type="GO" id="GO:0051989">
    <property type="term" value="F:coproporphyrinogen dehydrogenase activity"/>
    <property type="evidence" value="ECO:0007669"/>
    <property type="project" value="UniProtKB-EC"/>
</dbReference>
<feature type="binding site" evidence="16">
    <location>
        <position position="53"/>
    </location>
    <ligand>
        <name>S-adenosyl-L-methionine</name>
        <dbReference type="ChEBI" id="CHEBI:59789"/>
        <label>1</label>
    </ligand>
</feature>
<comment type="similarity">
    <text evidence="3 15">Belongs to the anaerobic coproporphyrinogen-III oxidase family.</text>
</comment>
<evidence type="ECO:0000256" key="16">
    <source>
        <dbReference type="PIRSR" id="PIRSR000167-1"/>
    </source>
</evidence>
<comment type="catalytic activity">
    <reaction evidence="14 15">
        <text>coproporphyrinogen III + 2 S-adenosyl-L-methionine = protoporphyrinogen IX + 2 5'-deoxyadenosine + 2 L-methionine + 2 CO2</text>
        <dbReference type="Rhea" id="RHEA:15425"/>
        <dbReference type="ChEBI" id="CHEBI:16526"/>
        <dbReference type="ChEBI" id="CHEBI:17319"/>
        <dbReference type="ChEBI" id="CHEBI:57307"/>
        <dbReference type="ChEBI" id="CHEBI:57309"/>
        <dbReference type="ChEBI" id="CHEBI:57844"/>
        <dbReference type="ChEBI" id="CHEBI:59789"/>
        <dbReference type="EC" id="1.3.98.3"/>
    </reaction>
</comment>
<dbReference type="PIRSF" id="PIRSF000167">
    <property type="entry name" value="HemN"/>
    <property type="match status" value="1"/>
</dbReference>
<evidence type="ECO:0000256" key="2">
    <source>
        <dbReference type="ARBA" id="ARBA00004785"/>
    </source>
</evidence>
<keyword evidence="9 15" id="KW-0560">Oxidoreductase</keyword>
<feature type="binding site" evidence="16">
    <location>
        <begin position="65"/>
        <end position="67"/>
    </location>
    <ligand>
        <name>S-adenosyl-L-methionine</name>
        <dbReference type="ChEBI" id="CHEBI:59789"/>
        <label>2</label>
    </ligand>
</feature>
<feature type="domain" description="Radical SAM core" evidence="18">
    <location>
        <begin position="44"/>
        <end position="276"/>
    </location>
</feature>
<dbReference type="PANTHER" id="PTHR13932">
    <property type="entry name" value="COPROPORPHYRINIGEN III OXIDASE"/>
    <property type="match status" value="1"/>
</dbReference>
<dbReference type="InterPro" id="IPR058240">
    <property type="entry name" value="rSAM_sf"/>
</dbReference>
<dbReference type="Gene3D" id="1.10.10.920">
    <property type="match status" value="1"/>
</dbReference>
<dbReference type="GO" id="GO:0046872">
    <property type="term" value="F:metal ion binding"/>
    <property type="evidence" value="ECO:0007669"/>
    <property type="project" value="UniProtKB-KW"/>
</dbReference>
<dbReference type="Pfam" id="PF06969">
    <property type="entry name" value="HemN_C"/>
    <property type="match status" value="1"/>
</dbReference>
<dbReference type="EC" id="1.3.98.3" evidence="15"/>
<evidence type="ECO:0000256" key="13">
    <source>
        <dbReference type="ARBA" id="ARBA00024295"/>
    </source>
</evidence>
<evidence type="ECO:0000256" key="5">
    <source>
        <dbReference type="ARBA" id="ARBA00022485"/>
    </source>
</evidence>
<dbReference type="OrthoDB" id="9808022at2"/>
<comment type="subunit">
    <text evidence="4">Monomer.</text>
</comment>
<dbReference type="CDD" id="cd01335">
    <property type="entry name" value="Radical_SAM"/>
    <property type="match status" value="1"/>
</dbReference>
<evidence type="ECO:0000256" key="10">
    <source>
        <dbReference type="ARBA" id="ARBA00023004"/>
    </source>
</evidence>
<keyword evidence="7 15" id="KW-0949">S-adenosyl-L-methionine</keyword>
<name>A0A432ZGA2_9GAMM</name>
<feature type="binding site" evidence="16">
    <location>
        <begin position="110"/>
        <end position="111"/>
    </location>
    <ligand>
        <name>S-adenosyl-L-methionine</name>
        <dbReference type="ChEBI" id="CHEBI:59789"/>
        <label>2</label>
    </ligand>
</feature>
<keyword evidence="20" id="KW-1185">Reference proteome</keyword>
<evidence type="ECO:0000259" key="18">
    <source>
        <dbReference type="PROSITE" id="PS51918"/>
    </source>
</evidence>
<dbReference type="InterPro" id="IPR006638">
    <property type="entry name" value="Elp3/MiaA/NifB-like_rSAM"/>
</dbReference>
<evidence type="ECO:0000256" key="12">
    <source>
        <dbReference type="ARBA" id="ARBA00023244"/>
    </source>
</evidence>
<dbReference type="InterPro" id="IPR004558">
    <property type="entry name" value="Coprogen_oxidase_HemN"/>
</dbReference>
<feature type="binding site" evidence="16">
    <location>
        <position position="142"/>
    </location>
    <ligand>
        <name>S-adenosyl-L-methionine</name>
        <dbReference type="ChEBI" id="CHEBI:59789"/>
        <label>1</label>
    </ligand>
</feature>
<protein>
    <recommendedName>
        <fullName evidence="15">Coproporphyrinogen-III oxidase</fullName>
        <ecNumber evidence="15">1.3.98.3</ecNumber>
    </recommendedName>
</protein>
<feature type="binding site" evidence="16">
    <location>
        <position position="181"/>
    </location>
    <ligand>
        <name>S-adenosyl-L-methionine</name>
        <dbReference type="ChEBI" id="CHEBI:59789"/>
        <label>2</label>
    </ligand>
</feature>
<feature type="binding site" evidence="16">
    <location>
        <position position="109"/>
    </location>
    <ligand>
        <name>S-adenosyl-L-methionine</name>
        <dbReference type="ChEBI" id="CHEBI:59789"/>
        <label>1</label>
    </ligand>
</feature>
<evidence type="ECO:0000256" key="15">
    <source>
        <dbReference type="PIRNR" id="PIRNR000167"/>
    </source>
</evidence>
<evidence type="ECO:0000256" key="9">
    <source>
        <dbReference type="ARBA" id="ARBA00023002"/>
    </source>
</evidence>
<evidence type="ECO:0000256" key="6">
    <source>
        <dbReference type="ARBA" id="ARBA00022490"/>
    </source>
</evidence>
<dbReference type="Proteomes" id="UP000288279">
    <property type="component" value="Unassembled WGS sequence"/>
</dbReference>
<dbReference type="PANTHER" id="PTHR13932:SF6">
    <property type="entry name" value="OXYGEN-INDEPENDENT COPROPORPHYRINOGEN III OXIDASE"/>
    <property type="match status" value="1"/>
</dbReference>
<dbReference type="SFLD" id="SFLDG01065">
    <property type="entry name" value="anaerobic_coproporphyrinogen-I"/>
    <property type="match status" value="1"/>
</dbReference>
<keyword evidence="10 15" id="KW-0408">Iron</keyword>
<keyword evidence="12 15" id="KW-0627">Porphyrin biosynthesis</keyword>
<organism evidence="19 20">
    <name type="scientific">Pseudidiomarina taiwanensis</name>
    <dbReference type="NCBI Taxonomy" id="337250"/>
    <lineage>
        <taxon>Bacteria</taxon>
        <taxon>Pseudomonadati</taxon>
        <taxon>Pseudomonadota</taxon>
        <taxon>Gammaproteobacteria</taxon>
        <taxon>Alteromonadales</taxon>
        <taxon>Idiomarinaceae</taxon>
        <taxon>Pseudidiomarina</taxon>
    </lineage>
</organism>
<dbReference type="InterPro" id="IPR023404">
    <property type="entry name" value="rSAM_horseshoe"/>
</dbReference>
<keyword evidence="11 15" id="KW-0411">Iron-sulfur</keyword>
<dbReference type="PROSITE" id="PS51918">
    <property type="entry name" value="RADICAL_SAM"/>
    <property type="match status" value="1"/>
</dbReference>
<evidence type="ECO:0000256" key="17">
    <source>
        <dbReference type="PIRSR" id="PIRSR000167-2"/>
    </source>
</evidence>
<sequence length="456" mass="51922">MSQPLWNPELIAKYNINGPRYTSYPTALSLHEDFQAEQALTSLNRHQGELSLYIHIPYCAQLCYYCGCNKIVTRHQHKGDDYITRLALEMTHYTGPAADNRVTSIHLGGGTPTFLNEAQLKRLVGLVRTHFSVTEECEMSIEIDPRRCSLNKLACLRSLGFNRVSYGVQDFDEEVQQTINRIQSYEMVSRLVEHSRFLGFESINLDLVYGLPHQTPQRFKKSLDAVLKLNPDRISLFSYAHLPERFAAQRKIPEWALPDPATKLSLLQLGIETFTQAGYQFIGMDHFAKPHDELAIAQREGRLQRNFQGYTTHGQDAMLGLGASSISQIDGVMWQNAKEVRAYGEALEQNQLPVEKGYLPSRDDRIRAALISQLICHFQIDTQAFAQSWQLGDFWDYFAEAKSKLAPFIEDQLVVIDGQRIQVAESGRLWVRSICACFDAYLSATQTQTVRYSKVV</sequence>
<feature type="binding site" evidence="16">
    <location>
        <position position="169"/>
    </location>
    <ligand>
        <name>S-adenosyl-L-methionine</name>
        <dbReference type="ChEBI" id="CHEBI:59789"/>
        <label>2</label>
    </ligand>
</feature>
<evidence type="ECO:0000256" key="4">
    <source>
        <dbReference type="ARBA" id="ARBA00011245"/>
    </source>
</evidence>
<keyword evidence="8 15" id="KW-0479">Metal-binding</keyword>
<accession>A0A432ZGA2</accession>
<evidence type="ECO:0000256" key="11">
    <source>
        <dbReference type="ARBA" id="ARBA00023014"/>
    </source>
</evidence>
<comment type="subcellular location">
    <subcellularLocation>
        <location evidence="1 15">Cytoplasm</location>
    </subcellularLocation>
</comment>
<evidence type="ECO:0000313" key="19">
    <source>
        <dbReference type="EMBL" id="RUO76860.1"/>
    </source>
</evidence>
<dbReference type="SFLD" id="SFLDF00277">
    <property type="entry name" value="oxygen-independent_coproporphy"/>
    <property type="match status" value="1"/>
</dbReference>
<evidence type="ECO:0000256" key="8">
    <source>
        <dbReference type="ARBA" id="ARBA00022723"/>
    </source>
</evidence>
<feature type="binding site" evidence="16">
    <location>
        <position position="206"/>
    </location>
    <ligand>
        <name>S-adenosyl-L-methionine</name>
        <dbReference type="ChEBI" id="CHEBI:59789"/>
        <label>2</label>
    </ligand>
</feature>
<evidence type="ECO:0000313" key="20">
    <source>
        <dbReference type="Proteomes" id="UP000288279"/>
    </source>
</evidence>
<feature type="binding site" evidence="17">
    <location>
        <position position="59"/>
    </location>
    <ligand>
        <name>[4Fe-4S] cluster</name>
        <dbReference type="ChEBI" id="CHEBI:49883"/>
        <note>4Fe-4S-S-AdoMet</note>
    </ligand>
</feature>
<feature type="binding site" evidence="16">
    <location>
        <position position="326"/>
    </location>
    <ligand>
        <name>S-adenosyl-L-methionine</name>
        <dbReference type="ChEBI" id="CHEBI:59789"/>
        <label>1</label>
    </ligand>
</feature>
<keyword evidence="5 15" id="KW-0004">4Fe-4S</keyword>
<dbReference type="InterPro" id="IPR007197">
    <property type="entry name" value="rSAM"/>
</dbReference>
<dbReference type="SMART" id="SM00729">
    <property type="entry name" value="Elp3"/>
    <property type="match status" value="1"/>
</dbReference>
<feature type="binding site" evidence="17">
    <location>
        <position position="66"/>
    </location>
    <ligand>
        <name>[4Fe-4S] cluster</name>
        <dbReference type="ChEBI" id="CHEBI:49883"/>
        <note>4Fe-4S-S-AdoMet</note>
    </ligand>
</feature>
<comment type="caution">
    <text evidence="19">The sequence shown here is derived from an EMBL/GenBank/DDBJ whole genome shotgun (WGS) entry which is preliminary data.</text>
</comment>
<dbReference type="SFLD" id="SFLDS00029">
    <property type="entry name" value="Radical_SAM"/>
    <property type="match status" value="1"/>
</dbReference>
<dbReference type="Gene3D" id="3.80.30.20">
    <property type="entry name" value="tm_1862 like domain"/>
    <property type="match status" value="1"/>
</dbReference>
<dbReference type="EMBL" id="PIQG01000003">
    <property type="protein sequence ID" value="RUO76860.1"/>
    <property type="molecule type" value="Genomic_DNA"/>
</dbReference>
<keyword evidence="6 15" id="KW-0963">Cytoplasm</keyword>
<dbReference type="InterPro" id="IPR010723">
    <property type="entry name" value="HemN_C"/>
</dbReference>
<gene>
    <name evidence="19" type="primary">hemN</name>
    <name evidence="19" type="ORF">CWI83_06885</name>
</gene>
<dbReference type="Pfam" id="PF04055">
    <property type="entry name" value="Radical_SAM"/>
    <property type="match status" value="1"/>
</dbReference>
<dbReference type="SUPFAM" id="SSF102114">
    <property type="entry name" value="Radical SAM enzymes"/>
    <property type="match status" value="1"/>
</dbReference>
<evidence type="ECO:0000256" key="1">
    <source>
        <dbReference type="ARBA" id="ARBA00004496"/>
    </source>
</evidence>
<dbReference type="NCBIfam" id="TIGR00538">
    <property type="entry name" value="hemN"/>
    <property type="match status" value="1"/>
</dbReference>
<dbReference type="GO" id="GO:0006782">
    <property type="term" value="P:protoporphyrinogen IX biosynthetic process"/>
    <property type="evidence" value="ECO:0007669"/>
    <property type="project" value="UniProtKB-UniPathway"/>
</dbReference>
<comment type="cofactor">
    <cofactor evidence="15 17">
        <name>[4Fe-4S] cluster</name>
        <dbReference type="ChEBI" id="CHEBI:49883"/>
    </cofactor>
    <text evidence="15 17">Binds 1 [4Fe-4S] cluster. The cluster is coordinated with 3 cysteines and an exchangeable S-adenosyl-L-methionine.</text>
</comment>
<evidence type="ECO:0000256" key="14">
    <source>
        <dbReference type="ARBA" id="ARBA00048321"/>
    </source>
</evidence>
<reference evidence="19 20" key="1">
    <citation type="journal article" date="2011" name="Front. Microbiol.">
        <title>Genomic signatures of strain selection and enhancement in Bacillus atrophaeus var. globigii, a historical biowarfare simulant.</title>
        <authorList>
            <person name="Gibbons H.S."/>
            <person name="Broomall S.M."/>
            <person name="McNew L.A."/>
            <person name="Daligault H."/>
            <person name="Chapman C."/>
            <person name="Bruce D."/>
            <person name="Karavis M."/>
            <person name="Krepps M."/>
            <person name="McGregor P.A."/>
            <person name="Hong C."/>
            <person name="Park K.H."/>
            <person name="Akmal A."/>
            <person name="Feldman A."/>
            <person name="Lin J.S."/>
            <person name="Chang W.E."/>
            <person name="Higgs B.W."/>
            <person name="Demirev P."/>
            <person name="Lindquist J."/>
            <person name="Liem A."/>
            <person name="Fochler E."/>
            <person name="Read T.D."/>
            <person name="Tapia R."/>
            <person name="Johnson S."/>
            <person name="Bishop-Lilly K.A."/>
            <person name="Detter C."/>
            <person name="Han C."/>
            <person name="Sozhamannan S."/>
            <person name="Rosenzweig C.N."/>
            <person name="Skowronski E.W."/>
        </authorList>
    </citation>
    <scope>NUCLEOTIDE SEQUENCE [LARGE SCALE GENOMIC DNA]</scope>
    <source>
        <strain evidence="19 20">PIT1</strain>
    </source>
</reference>
<dbReference type="GO" id="GO:0051539">
    <property type="term" value="F:4 iron, 4 sulfur cluster binding"/>
    <property type="evidence" value="ECO:0007669"/>
    <property type="project" value="UniProtKB-KW"/>
</dbReference>
<feature type="binding site" evidence="16">
    <location>
        <position position="240"/>
    </location>
    <ligand>
        <name>S-adenosyl-L-methionine</name>
        <dbReference type="ChEBI" id="CHEBI:59789"/>
        <label>2</label>
    </ligand>
</feature>
<dbReference type="InterPro" id="IPR034505">
    <property type="entry name" value="Coproporphyrinogen-III_oxidase"/>
</dbReference>
<dbReference type="UniPathway" id="UPA00251">
    <property type="reaction ID" value="UER00323"/>
</dbReference>
<comment type="function">
    <text evidence="13">Involved in the heme biosynthesis. Catalyzes the anaerobic oxidative decarboxylation of propionate groups of rings A and B of coproporphyrinogen III to yield the vinyl groups in protoporphyrinogen IX.</text>
</comment>
<dbReference type="AlphaFoldDB" id="A0A432ZGA2"/>